<dbReference type="EMBL" id="JBIPKE010000017">
    <property type="protein sequence ID" value="MFH6984137.1"/>
    <property type="molecule type" value="Genomic_DNA"/>
</dbReference>
<dbReference type="RefSeq" id="WP_395417552.1">
    <property type="nucleotide sequence ID" value="NZ_JBIPKE010000017.1"/>
</dbReference>
<evidence type="ECO:0000256" key="1">
    <source>
        <dbReference type="ARBA" id="ARBA00001933"/>
    </source>
</evidence>
<dbReference type="InterPro" id="IPR015424">
    <property type="entry name" value="PyrdxlP-dep_Trfase"/>
</dbReference>
<dbReference type="PANTHER" id="PTHR13693">
    <property type="entry name" value="CLASS II AMINOTRANSFERASE/8-AMINO-7-OXONONANOATE SYNTHASE"/>
    <property type="match status" value="1"/>
</dbReference>
<evidence type="ECO:0000256" key="2">
    <source>
        <dbReference type="ARBA" id="ARBA00022679"/>
    </source>
</evidence>
<dbReference type="InterPro" id="IPR015421">
    <property type="entry name" value="PyrdxlP-dep_Trfase_major"/>
</dbReference>
<dbReference type="SUPFAM" id="SSF55729">
    <property type="entry name" value="Acyl-CoA N-acyltransferases (Nat)"/>
    <property type="match status" value="1"/>
</dbReference>
<name>A0ABW7N939_9BACT</name>
<evidence type="ECO:0000259" key="4">
    <source>
        <dbReference type="Pfam" id="PF13480"/>
    </source>
</evidence>
<comment type="cofactor">
    <cofactor evidence="1">
        <name>pyridoxal 5'-phosphate</name>
        <dbReference type="ChEBI" id="CHEBI:597326"/>
    </cofactor>
</comment>
<dbReference type="InterPro" id="IPR004839">
    <property type="entry name" value="Aminotransferase_I/II_large"/>
</dbReference>
<dbReference type="Gene3D" id="3.40.640.10">
    <property type="entry name" value="Type I PLP-dependent aspartate aminotransferase-like (Major domain)"/>
    <property type="match status" value="1"/>
</dbReference>
<gene>
    <name evidence="5" type="ORF">ACHKAR_11850</name>
</gene>
<keyword evidence="2" id="KW-0808">Transferase</keyword>
<evidence type="ECO:0000313" key="6">
    <source>
        <dbReference type="Proteomes" id="UP001610063"/>
    </source>
</evidence>
<protein>
    <submittedName>
        <fullName evidence="5">Aminotransferase class I/II-fold pyridoxal phosphate-dependent enzyme</fullName>
    </submittedName>
</protein>
<dbReference type="InterPro" id="IPR050087">
    <property type="entry name" value="AON_synthase_class-II"/>
</dbReference>
<dbReference type="SUPFAM" id="SSF53383">
    <property type="entry name" value="PLP-dependent transferases"/>
    <property type="match status" value="1"/>
</dbReference>
<dbReference type="Pfam" id="PF00155">
    <property type="entry name" value="Aminotran_1_2"/>
    <property type="match status" value="1"/>
</dbReference>
<evidence type="ECO:0000259" key="3">
    <source>
        <dbReference type="Pfam" id="PF00155"/>
    </source>
</evidence>
<organism evidence="5 6">
    <name type="scientific">Marinoscillum luteum</name>
    <dbReference type="NCBI Taxonomy" id="861051"/>
    <lineage>
        <taxon>Bacteria</taxon>
        <taxon>Pseudomonadati</taxon>
        <taxon>Bacteroidota</taxon>
        <taxon>Cytophagia</taxon>
        <taxon>Cytophagales</taxon>
        <taxon>Reichenbachiellaceae</taxon>
        <taxon>Marinoscillum</taxon>
    </lineage>
</organism>
<dbReference type="Proteomes" id="UP001610063">
    <property type="component" value="Unassembled WGS sequence"/>
</dbReference>
<comment type="caution">
    <text evidence="5">The sequence shown here is derived from an EMBL/GenBank/DDBJ whole genome shotgun (WGS) entry which is preliminary data.</text>
</comment>
<dbReference type="Gene3D" id="3.90.1150.10">
    <property type="entry name" value="Aspartate Aminotransferase, domain 1"/>
    <property type="match status" value="1"/>
</dbReference>
<keyword evidence="5" id="KW-0032">Aminotransferase</keyword>
<dbReference type="GO" id="GO:0008483">
    <property type="term" value="F:transaminase activity"/>
    <property type="evidence" value="ECO:0007669"/>
    <property type="project" value="UniProtKB-KW"/>
</dbReference>
<dbReference type="Pfam" id="PF13480">
    <property type="entry name" value="Acetyltransf_6"/>
    <property type="match status" value="1"/>
</dbReference>
<reference evidence="5 6" key="1">
    <citation type="journal article" date="2013" name="Int. J. Syst. Evol. Microbiol.">
        <title>Marinoscillum luteum sp. nov., isolated from marine sediment.</title>
        <authorList>
            <person name="Cha I.T."/>
            <person name="Park S.J."/>
            <person name="Kim S.J."/>
            <person name="Kim J.G."/>
            <person name="Jung M.Y."/>
            <person name="Shin K.S."/>
            <person name="Kwon K.K."/>
            <person name="Yang S.H."/>
            <person name="Seo Y.S."/>
            <person name="Rhee S.K."/>
        </authorList>
    </citation>
    <scope>NUCLEOTIDE SEQUENCE [LARGE SCALE GENOMIC DNA]</scope>
    <source>
        <strain evidence="5 6">KCTC 23939</strain>
    </source>
</reference>
<feature type="domain" description="BioF2-like acetyltransferase" evidence="4">
    <location>
        <begin position="632"/>
        <end position="776"/>
    </location>
</feature>
<sequence>MAKIRHNNYIDTVVEISRNASEKGVVDLYTEDDHFTGRHIKVNGKDLCHFGTTGYLGLEQDIRIKKAAVDAIMRYGTQFPLSKTFISHSAYSELEDKLEKMYGYPVVVTKNSTLGHLGTIPTVVRDEDAIILDQQVHWSVQNSCQIARTRGIPVEMIKHNNMEMLEAKIKDLSSVADKIWYFADGVYSMYGDEAPIGRLKELSAKYPQLCLYYDDVHGMSWVGKNGTGYVISQYGELPQNVIVFTTLSKTFGASGATMVTANKDFYTRVKRFGGPLTFSAQLEPSSVAAAIASADIHLSDEIYDMQKELADKVAYCNACLAKTDLPLIEENNCPVFYIGTGAPAVGYNFVKKLMDAGFYVNMGVFPAVAVKRTGVRFTVSRHNQKEDIKALVEAMDRLYPVALAEETTTKNQVRKTFGLPLLDKGQSAPIKMPASFRVSVYKSTDELPAKEWDDIFKGRNVFDFAGLQFLEQAFDASQAPEHQWDFRFVLIRDKADKIVLATFLTKTLWKDDMLAPASVSMALEKKRLSDPLYHSSQVLAMGSLFTEGDHLYLDQEHPDKDAILNLFFQTLTKIDEELQPDVIALRDFTLSDDFLKAHCDGQGYVKAALPDSCVMEDLSWSTQDDYIQRLSSKSRKHFRQDIEKYTDRVQAEVTNDLCAEELSKAYSLYRNVWDKNFDMNTFAYPQSVFEVMNADSNWEFIKMYPAGGEKSPERLIGVMFSYKNLNLTYVPSLIGLDYDYSDEFSVYRQMLFQTVLRARALDFKRIDFGFSASFEKRKVGAESIQKIAYIQAKDNFAMEMMEVVQNETISS</sequence>
<dbReference type="InterPro" id="IPR015422">
    <property type="entry name" value="PyrdxlP-dep_Trfase_small"/>
</dbReference>
<dbReference type="InterPro" id="IPR038740">
    <property type="entry name" value="BioF2-like_GNAT_dom"/>
</dbReference>
<keyword evidence="6" id="KW-1185">Reference proteome</keyword>
<proteinExistence type="predicted"/>
<feature type="domain" description="Aminotransferase class I/classII large" evidence="3">
    <location>
        <begin position="54"/>
        <end position="393"/>
    </location>
</feature>
<accession>A0ABW7N939</accession>
<dbReference type="InterPro" id="IPR016181">
    <property type="entry name" value="Acyl_CoA_acyltransferase"/>
</dbReference>
<evidence type="ECO:0000313" key="5">
    <source>
        <dbReference type="EMBL" id="MFH6984137.1"/>
    </source>
</evidence>
<dbReference type="PANTHER" id="PTHR13693:SF3">
    <property type="entry name" value="LD36009P"/>
    <property type="match status" value="1"/>
</dbReference>